<keyword evidence="3" id="KW-1185">Reference proteome</keyword>
<evidence type="ECO:0000256" key="1">
    <source>
        <dbReference type="SAM" id="Phobius"/>
    </source>
</evidence>
<organism evidence="2 3">
    <name type="scientific">Xiphophorus couchianus</name>
    <name type="common">Monterrey platyfish</name>
    <dbReference type="NCBI Taxonomy" id="32473"/>
    <lineage>
        <taxon>Eukaryota</taxon>
        <taxon>Metazoa</taxon>
        <taxon>Chordata</taxon>
        <taxon>Craniata</taxon>
        <taxon>Vertebrata</taxon>
        <taxon>Euteleostomi</taxon>
        <taxon>Actinopterygii</taxon>
        <taxon>Neopterygii</taxon>
        <taxon>Teleostei</taxon>
        <taxon>Neoteleostei</taxon>
        <taxon>Acanthomorphata</taxon>
        <taxon>Ovalentaria</taxon>
        <taxon>Atherinomorphae</taxon>
        <taxon>Cyprinodontiformes</taxon>
        <taxon>Poeciliidae</taxon>
        <taxon>Poeciliinae</taxon>
        <taxon>Xiphophorus</taxon>
    </lineage>
</organism>
<reference evidence="2" key="1">
    <citation type="submission" date="2025-08" db="UniProtKB">
        <authorList>
            <consortium name="Ensembl"/>
        </authorList>
    </citation>
    <scope>IDENTIFICATION</scope>
</reference>
<dbReference type="STRING" id="32473.ENSXCOP00000026766"/>
<proteinExistence type="predicted"/>
<keyword evidence="1" id="KW-0812">Transmembrane</keyword>
<sequence>MAELNRQLQEYLTQSKSSGTKSSSTVPGSWFGRWSSPWSGQNSGVTRKQRLLGFGLCAAMSALCFGLSALYAPLLLLYARKFALPVWYRWGPDASRCEARVWTHRVDDALGVTAHKVVLVKWFPLWALRKAAGCSFMPETLFALQENCSALVRVPGSSCSEADGRFAAAFLNVKETFHAAPPPGRTGDGQQRREHRNFLFQKLLKM</sequence>
<dbReference type="Proteomes" id="UP000261380">
    <property type="component" value="Unplaced"/>
</dbReference>
<name>A0A3B5MTD9_9TELE</name>
<evidence type="ECO:0000313" key="2">
    <source>
        <dbReference type="Ensembl" id="ENSXCOP00000026766.1"/>
    </source>
</evidence>
<keyword evidence="1" id="KW-0472">Membrane</keyword>
<keyword evidence="1" id="KW-1133">Transmembrane helix</keyword>
<reference evidence="2" key="2">
    <citation type="submission" date="2025-09" db="UniProtKB">
        <authorList>
            <consortium name="Ensembl"/>
        </authorList>
    </citation>
    <scope>IDENTIFICATION</scope>
</reference>
<protein>
    <submittedName>
        <fullName evidence="2">Uncharacterized protein</fullName>
    </submittedName>
</protein>
<dbReference type="AlphaFoldDB" id="A0A3B5MTD9"/>
<accession>A0A3B5MTD9</accession>
<feature type="transmembrane region" description="Helical" evidence="1">
    <location>
        <begin position="51"/>
        <end position="79"/>
    </location>
</feature>
<dbReference type="GeneTree" id="ENSGT01010000223532"/>
<dbReference type="Ensembl" id="ENSXCOT00000027095.1">
    <property type="protein sequence ID" value="ENSXCOP00000026766.1"/>
    <property type="gene ID" value="ENSXCOG00000019994.1"/>
</dbReference>
<evidence type="ECO:0000313" key="3">
    <source>
        <dbReference type="Proteomes" id="UP000261380"/>
    </source>
</evidence>